<comment type="pathway">
    <text evidence="1">Lipid metabolism; fatty acid biosynthesis.</text>
</comment>
<name>A0A377IXT7_9PAST</name>
<dbReference type="GO" id="GO:0006633">
    <property type="term" value="P:fatty acid biosynthetic process"/>
    <property type="evidence" value="ECO:0007669"/>
    <property type="project" value="TreeGrafter"/>
</dbReference>
<dbReference type="EMBL" id="UGHS01000002">
    <property type="protein sequence ID" value="STO92778.1"/>
    <property type="molecule type" value="Genomic_DNA"/>
</dbReference>
<accession>A0A377IXT7</accession>
<proteinExistence type="inferred from homology"/>
<dbReference type="Pfam" id="PF02801">
    <property type="entry name" value="Ketoacyl-synt_C"/>
    <property type="match status" value="1"/>
</dbReference>
<dbReference type="Gene3D" id="3.40.47.10">
    <property type="match status" value="1"/>
</dbReference>
<dbReference type="InterPro" id="IPR016039">
    <property type="entry name" value="Thiolase-like"/>
</dbReference>
<dbReference type="SUPFAM" id="SSF53901">
    <property type="entry name" value="Thiolase-like"/>
    <property type="match status" value="1"/>
</dbReference>
<protein>
    <submittedName>
        <fullName evidence="7">3-oxoacyl-[acyl-carrier-protein] synthase</fullName>
        <ecNumber evidence="7">2.3.1.179</ecNumber>
        <ecNumber evidence="7">2.3.1.41</ecNumber>
    </submittedName>
</protein>
<dbReference type="EC" id="2.3.1.179" evidence="7"/>
<dbReference type="OrthoDB" id="8607208at2"/>
<evidence type="ECO:0000259" key="6">
    <source>
        <dbReference type="Pfam" id="PF02801"/>
    </source>
</evidence>
<dbReference type="EC" id="2.3.1.41" evidence="7"/>
<keyword evidence="7" id="KW-0012">Acyltransferase</keyword>
<evidence type="ECO:0000256" key="3">
    <source>
        <dbReference type="ARBA" id="ARBA00022679"/>
    </source>
</evidence>
<keyword evidence="3 4" id="KW-0808">Transferase</keyword>
<dbReference type="AlphaFoldDB" id="A0A377IXT7"/>
<evidence type="ECO:0000256" key="2">
    <source>
        <dbReference type="ARBA" id="ARBA00008467"/>
    </source>
</evidence>
<dbReference type="InterPro" id="IPR014030">
    <property type="entry name" value="Ketoacyl_synth_N"/>
</dbReference>
<gene>
    <name evidence="7" type="primary">fabF_1</name>
    <name evidence="7" type="ORF">NCTC13335_00628</name>
</gene>
<feature type="domain" description="Beta-ketoacyl synthase-like N-terminal" evidence="5">
    <location>
        <begin position="113"/>
        <end position="195"/>
    </location>
</feature>
<dbReference type="PANTHER" id="PTHR11712">
    <property type="entry name" value="POLYKETIDE SYNTHASE-RELATED"/>
    <property type="match status" value="1"/>
</dbReference>
<evidence type="ECO:0000256" key="1">
    <source>
        <dbReference type="ARBA" id="ARBA00005194"/>
    </source>
</evidence>
<keyword evidence="8" id="KW-1185">Reference proteome</keyword>
<sequence length="345" mass="38409">MSIYINSTIALFAKEQSKRLTEMLGESKTFPYFDTFSQPLLSLSSLYQKLDAYLSALLQKMSWNADELSEIPILLGSTGYVISDCEYRLQHNQPLPKQYDLSVIAQELQQRYQCPVFSFATSCTSSAQAIIYAHKLIKNGLYKKAIVIGFESFNRLTMEHFQAMNLLQLSGQYIPLQQSNGIVLGEGIGIIALSNQPDDSSYEIFGAVTHTDYHNLTNSNENAVQTLLDKCLTTAHLKANQVTAVKVHGVGGQADAMELDILQKYFPEARKFIIKSQTGHTLGAAGALETALLLNQPLPDGYILNYFLGFGGANVAWIMQKSKSNDISNCFKRPLNFHSFSKNNM</sequence>
<evidence type="ECO:0000256" key="4">
    <source>
        <dbReference type="RuleBase" id="RU003694"/>
    </source>
</evidence>
<evidence type="ECO:0000313" key="7">
    <source>
        <dbReference type="EMBL" id="STO92778.1"/>
    </source>
</evidence>
<reference evidence="7 8" key="1">
    <citation type="submission" date="2018-06" db="EMBL/GenBank/DDBJ databases">
        <authorList>
            <consortium name="Pathogen Informatics"/>
            <person name="Doyle S."/>
        </authorList>
    </citation>
    <scope>NUCLEOTIDE SEQUENCE [LARGE SCALE GENOMIC DNA]</scope>
    <source>
        <strain evidence="7 8">NCTC13335</strain>
    </source>
</reference>
<dbReference type="PANTHER" id="PTHR11712:SF336">
    <property type="entry name" value="3-OXOACYL-[ACYL-CARRIER-PROTEIN] SYNTHASE, MITOCHONDRIAL"/>
    <property type="match status" value="1"/>
</dbReference>
<dbReference type="Pfam" id="PF00109">
    <property type="entry name" value="ketoacyl-synt"/>
    <property type="match status" value="1"/>
</dbReference>
<evidence type="ECO:0000313" key="8">
    <source>
        <dbReference type="Proteomes" id="UP000255264"/>
    </source>
</evidence>
<dbReference type="Proteomes" id="UP000255264">
    <property type="component" value="Unassembled WGS sequence"/>
</dbReference>
<dbReference type="RefSeq" id="WP_115002798.1">
    <property type="nucleotide sequence ID" value="NZ_UGHS01000002.1"/>
</dbReference>
<dbReference type="InterPro" id="IPR014031">
    <property type="entry name" value="Ketoacyl_synth_C"/>
</dbReference>
<organism evidence="7 8">
    <name type="scientific">Haemophilus pittmaniae</name>
    <dbReference type="NCBI Taxonomy" id="249188"/>
    <lineage>
        <taxon>Bacteria</taxon>
        <taxon>Pseudomonadati</taxon>
        <taxon>Pseudomonadota</taxon>
        <taxon>Gammaproteobacteria</taxon>
        <taxon>Pasteurellales</taxon>
        <taxon>Pasteurellaceae</taxon>
        <taxon>Haemophilus</taxon>
    </lineage>
</organism>
<dbReference type="InterPro" id="IPR000794">
    <property type="entry name" value="Beta-ketoacyl_synthase"/>
</dbReference>
<dbReference type="GO" id="GO:0004315">
    <property type="term" value="F:3-oxoacyl-[acyl-carrier-protein] synthase activity"/>
    <property type="evidence" value="ECO:0007669"/>
    <property type="project" value="UniProtKB-EC"/>
</dbReference>
<feature type="domain" description="Beta-ketoacyl synthase C-terminal" evidence="6">
    <location>
        <begin position="207"/>
        <end position="292"/>
    </location>
</feature>
<evidence type="ECO:0000259" key="5">
    <source>
        <dbReference type="Pfam" id="PF00109"/>
    </source>
</evidence>
<comment type="similarity">
    <text evidence="2 4">Belongs to the thiolase-like superfamily. Beta-ketoacyl-ACP synthases family.</text>
</comment>